<evidence type="ECO:0000313" key="19">
    <source>
        <dbReference type="EMBL" id="KAK3920855.1"/>
    </source>
</evidence>
<evidence type="ECO:0000256" key="10">
    <source>
        <dbReference type="ARBA" id="ARBA00022990"/>
    </source>
</evidence>
<evidence type="ECO:0000259" key="17">
    <source>
        <dbReference type="PROSITE" id="PS50862"/>
    </source>
</evidence>
<dbReference type="Pfam" id="PF03147">
    <property type="entry name" value="FDX-ACB"/>
    <property type="match status" value="1"/>
</dbReference>
<evidence type="ECO:0000256" key="16">
    <source>
        <dbReference type="ARBA" id="ARBA00073229"/>
    </source>
</evidence>
<dbReference type="InterPro" id="IPR005121">
    <property type="entry name" value="Fdx_antiC-bd"/>
</dbReference>
<keyword evidence="8" id="KW-0648">Protein biosynthesis</keyword>
<dbReference type="EC" id="6.1.1.20" evidence="4"/>
<comment type="catalytic activity">
    <reaction evidence="14">
        <text>tRNA(Phe) + L-phenylalanine + ATP = L-phenylalanyl-tRNA(Phe) + AMP + diphosphate + H(+)</text>
        <dbReference type="Rhea" id="RHEA:19413"/>
        <dbReference type="Rhea" id="RHEA-COMP:9668"/>
        <dbReference type="Rhea" id="RHEA-COMP:9699"/>
        <dbReference type="ChEBI" id="CHEBI:15378"/>
        <dbReference type="ChEBI" id="CHEBI:30616"/>
        <dbReference type="ChEBI" id="CHEBI:33019"/>
        <dbReference type="ChEBI" id="CHEBI:58095"/>
        <dbReference type="ChEBI" id="CHEBI:78442"/>
        <dbReference type="ChEBI" id="CHEBI:78531"/>
        <dbReference type="ChEBI" id="CHEBI:456215"/>
        <dbReference type="EC" id="6.1.1.20"/>
    </reaction>
</comment>
<evidence type="ECO:0000256" key="3">
    <source>
        <dbReference type="ARBA" id="ARBA00011245"/>
    </source>
</evidence>
<dbReference type="GO" id="GO:0000049">
    <property type="term" value="F:tRNA binding"/>
    <property type="evidence" value="ECO:0007669"/>
    <property type="project" value="InterPro"/>
</dbReference>
<dbReference type="SMART" id="SM00896">
    <property type="entry name" value="FDX-ACB"/>
    <property type="match status" value="1"/>
</dbReference>
<accession>A0AAE1LIN3</accession>
<dbReference type="NCBIfam" id="TIGR00469">
    <property type="entry name" value="pheS_mito"/>
    <property type="match status" value="1"/>
</dbReference>
<evidence type="ECO:0000256" key="9">
    <source>
        <dbReference type="ARBA" id="ARBA00022946"/>
    </source>
</evidence>
<dbReference type="InterPro" id="IPR006195">
    <property type="entry name" value="aa-tRNA-synth_II"/>
</dbReference>
<comment type="subcellular location">
    <subcellularLocation>
        <location evidence="1">Mitochondrion matrix</location>
    </subcellularLocation>
</comment>
<feature type="domain" description="FDX-ACB" evidence="18">
    <location>
        <begin position="377"/>
        <end position="470"/>
    </location>
</feature>
<comment type="similarity">
    <text evidence="2">Belongs to the class-II aminoacyl-tRNA synthetase family.</text>
</comment>
<keyword evidence="7" id="KW-0067">ATP-binding</keyword>
<dbReference type="GO" id="GO:0005524">
    <property type="term" value="F:ATP binding"/>
    <property type="evidence" value="ECO:0007669"/>
    <property type="project" value="UniProtKB-KW"/>
</dbReference>
<dbReference type="GO" id="GO:0006432">
    <property type="term" value="P:phenylalanyl-tRNA aminoacylation"/>
    <property type="evidence" value="ECO:0007669"/>
    <property type="project" value="InterPro"/>
</dbReference>
<evidence type="ECO:0000259" key="18">
    <source>
        <dbReference type="PROSITE" id="PS51447"/>
    </source>
</evidence>
<comment type="subunit">
    <text evidence="3">Monomer.</text>
</comment>
<dbReference type="Pfam" id="PF01409">
    <property type="entry name" value="tRNA-synt_2d"/>
    <property type="match status" value="2"/>
</dbReference>
<evidence type="ECO:0000256" key="11">
    <source>
        <dbReference type="ARBA" id="ARBA00023128"/>
    </source>
</evidence>
<evidence type="ECO:0000313" key="20">
    <source>
        <dbReference type="Proteomes" id="UP001219518"/>
    </source>
</evidence>
<keyword evidence="12" id="KW-0030">Aminoacyl-tRNA synthetase</keyword>
<dbReference type="AlphaFoldDB" id="A0AAE1LIN3"/>
<evidence type="ECO:0000256" key="5">
    <source>
        <dbReference type="ARBA" id="ARBA00022598"/>
    </source>
</evidence>
<evidence type="ECO:0000256" key="14">
    <source>
        <dbReference type="ARBA" id="ARBA00049255"/>
    </source>
</evidence>
<dbReference type="SUPFAM" id="SSF54991">
    <property type="entry name" value="Anticodon-binding domain of PheRS"/>
    <property type="match status" value="1"/>
</dbReference>
<dbReference type="PROSITE" id="PS50862">
    <property type="entry name" value="AA_TRNA_LIGASE_II"/>
    <property type="match status" value="1"/>
</dbReference>
<dbReference type="Gene3D" id="3.30.70.380">
    <property type="entry name" value="Ferrodoxin-fold anticodon-binding domain"/>
    <property type="match status" value="1"/>
</dbReference>
<dbReference type="GO" id="GO:0005759">
    <property type="term" value="C:mitochondrial matrix"/>
    <property type="evidence" value="ECO:0007669"/>
    <property type="project" value="UniProtKB-SubCell"/>
</dbReference>
<organism evidence="19 20">
    <name type="scientific">Frankliniella fusca</name>
    <dbReference type="NCBI Taxonomy" id="407009"/>
    <lineage>
        <taxon>Eukaryota</taxon>
        <taxon>Metazoa</taxon>
        <taxon>Ecdysozoa</taxon>
        <taxon>Arthropoda</taxon>
        <taxon>Hexapoda</taxon>
        <taxon>Insecta</taxon>
        <taxon>Pterygota</taxon>
        <taxon>Neoptera</taxon>
        <taxon>Paraneoptera</taxon>
        <taxon>Thysanoptera</taxon>
        <taxon>Terebrantia</taxon>
        <taxon>Thripoidea</taxon>
        <taxon>Thripidae</taxon>
        <taxon>Frankliniella</taxon>
    </lineage>
</organism>
<proteinExistence type="inferred from homology"/>
<evidence type="ECO:0000256" key="4">
    <source>
        <dbReference type="ARBA" id="ARBA00012814"/>
    </source>
</evidence>
<dbReference type="PANTHER" id="PTHR11538">
    <property type="entry name" value="PHENYLALANYL-TRNA SYNTHETASE"/>
    <property type="match status" value="1"/>
</dbReference>
<dbReference type="GO" id="GO:0004826">
    <property type="term" value="F:phenylalanine-tRNA ligase activity"/>
    <property type="evidence" value="ECO:0007669"/>
    <property type="project" value="UniProtKB-EC"/>
</dbReference>
<dbReference type="Gene3D" id="3.30.930.10">
    <property type="entry name" value="Bira Bifunctional Protein, Domain 2"/>
    <property type="match status" value="1"/>
</dbReference>
<dbReference type="InterPro" id="IPR004530">
    <property type="entry name" value="Phe-tRNA-synth_IIc_mito"/>
</dbReference>
<dbReference type="PANTHER" id="PTHR11538:SF41">
    <property type="entry name" value="PHENYLALANINE--TRNA LIGASE, MITOCHONDRIAL"/>
    <property type="match status" value="1"/>
</dbReference>
<evidence type="ECO:0000256" key="15">
    <source>
        <dbReference type="ARBA" id="ARBA00060211"/>
    </source>
</evidence>
<dbReference type="Proteomes" id="UP001219518">
    <property type="component" value="Unassembled WGS sequence"/>
</dbReference>
<dbReference type="PROSITE" id="PS51447">
    <property type="entry name" value="FDX_ACB"/>
    <property type="match status" value="1"/>
</dbReference>
<dbReference type="InterPro" id="IPR002319">
    <property type="entry name" value="Phenylalanyl-tRNA_Synthase"/>
</dbReference>
<dbReference type="FunFam" id="3.30.930.10:FF:000041">
    <property type="entry name" value="Phenylalanyl-tRNA synthetase 2, mitochondrial"/>
    <property type="match status" value="1"/>
</dbReference>
<dbReference type="EMBL" id="JAHWGI010001023">
    <property type="protein sequence ID" value="KAK3920855.1"/>
    <property type="molecule type" value="Genomic_DNA"/>
</dbReference>
<evidence type="ECO:0000256" key="2">
    <source>
        <dbReference type="ARBA" id="ARBA00008226"/>
    </source>
</evidence>
<keyword evidence="5 19" id="KW-0436">Ligase</keyword>
<reference evidence="19" key="1">
    <citation type="submission" date="2021-07" db="EMBL/GenBank/DDBJ databases">
        <authorList>
            <person name="Catto M.A."/>
            <person name="Jacobson A."/>
            <person name="Kennedy G."/>
            <person name="Labadie P."/>
            <person name="Hunt B.G."/>
            <person name="Srinivasan R."/>
        </authorList>
    </citation>
    <scope>NUCLEOTIDE SEQUENCE</scope>
    <source>
        <strain evidence="19">PL_HMW_Pooled</strain>
        <tissue evidence="19">Head</tissue>
    </source>
</reference>
<keyword evidence="11" id="KW-0496">Mitochondrion</keyword>
<reference evidence="19" key="2">
    <citation type="journal article" date="2023" name="BMC Genomics">
        <title>Pest status, molecular evolution, and epigenetic factors derived from the genome assembly of Frankliniella fusca, a thysanopteran phytovirus vector.</title>
        <authorList>
            <person name="Catto M.A."/>
            <person name="Labadie P.E."/>
            <person name="Jacobson A.L."/>
            <person name="Kennedy G.G."/>
            <person name="Srinivasan R."/>
            <person name="Hunt B.G."/>
        </authorList>
    </citation>
    <scope>NUCLEOTIDE SEQUENCE</scope>
    <source>
        <strain evidence="19">PL_HMW_Pooled</strain>
    </source>
</reference>
<gene>
    <name evidence="19" type="ORF">KUF71_010092</name>
</gene>
<dbReference type="InterPro" id="IPR036690">
    <property type="entry name" value="Fdx_antiC-bd_sf"/>
</dbReference>
<evidence type="ECO:0000256" key="1">
    <source>
        <dbReference type="ARBA" id="ARBA00004305"/>
    </source>
</evidence>
<keyword evidence="20" id="KW-1185">Reference proteome</keyword>
<protein>
    <recommendedName>
        <fullName evidence="16">Phenylalanine--tRNA ligase, mitochondrial</fullName>
        <ecNumber evidence="4">6.1.1.20</ecNumber>
    </recommendedName>
    <alternativeName>
        <fullName evidence="13">Phenylalanyl-tRNA synthetase</fullName>
    </alternativeName>
</protein>
<dbReference type="CDD" id="cd00496">
    <property type="entry name" value="PheRS_alpha_core"/>
    <property type="match status" value="1"/>
</dbReference>
<evidence type="ECO:0000256" key="7">
    <source>
        <dbReference type="ARBA" id="ARBA00022840"/>
    </source>
</evidence>
<keyword evidence="9" id="KW-0809">Transit peptide</keyword>
<sequence>MLRILNLLGPFLMFQMRSLLMRRFGAAHNVCSAHVVVKSLTCPLSSHANSDPSQKSLSPALTPQASPLAALTVSGRQFERDSYTNITDGIIKRMSRKLHQQKGHPLYLIKERIKSYFYKKYVGRTGNPVFSVYDNQDPIVTTYQNFDSLLVPQNHVSRLKSDSYYLNSQYMLRAHTTAHQTDLISSGLDNFLIIGDVYRRDTVDSTHYPVFHQCDAVRLQTQHELFPEEWGLSVFEKRPDRRTEDKQAEHTVDAVRILSFQLKSTLQDLAKVLFGSDVEYRWVEAYFPFTHPSWELEIKHNGEWLELLGCGIMEHTIVKKAGAGDRIGWAFGLGLERVAMRVYDIPDIRLFWSTDSAFLKQFEVDDPFTPIKYEPVSVYPRCINDISFWIPPEGDFSQNDFFDVVRSVGGDMIEEVSLVDQFVHPQKKLTSHCYRITYRHMERTLTKTEVNEIHEEIGRRATEMLGVTVRNK</sequence>
<comment type="caution">
    <text evidence="19">The sequence shown here is derived from an EMBL/GenBank/DDBJ whole genome shotgun (WGS) entry which is preliminary data.</text>
</comment>
<keyword evidence="6" id="KW-0547">Nucleotide-binding</keyword>
<evidence type="ECO:0000256" key="6">
    <source>
        <dbReference type="ARBA" id="ARBA00022741"/>
    </source>
</evidence>
<dbReference type="SUPFAM" id="SSF55681">
    <property type="entry name" value="Class II aaRS and biotin synthetases"/>
    <property type="match status" value="1"/>
</dbReference>
<evidence type="ECO:0000256" key="13">
    <source>
        <dbReference type="ARBA" id="ARBA00031194"/>
    </source>
</evidence>
<dbReference type="InterPro" id="IPR045864">
    <property type="entry name" value="aa-tRNA-synth_II/BPL/LPL"/>
</dbReference>
<evidence type="ECO:0000256" key="12">
    <source>
        <dbReference type="ARBA" id="ARBA00023146"/>
    </source>
</evidence>
<comment type="function">
    <text evidence="15">Is responsible for the charging of tRNA(Phe) with phenylalanine in mitochondrial translation. To a lesser extent, also catalyzes direct attachment of m-Tyr (an oxidized version of Phe) to tRNA(Phe), thereby opening the way for delivery of the misacylated tRNA to the ribosome and incorporation of ROS-damaged amino acid into proteins.</text>
</comment>
<evidence type="ECO:0000256" key="8">
    <source>
        <dbReference type="ARBA" id="ARBA00022917"/>
    </source>
</evidence>
<name>A0AAE1LIN3_9NEOP</name>
<keyword evidence="10" id="KW-0007">Acetylation</keyword>
<feature type="domain" description="Aminoacyl-transfer RNA synthetases class-II family profile" evidence="17">
    <location>
        <begin position="107"/>
        <end position="370"/>
    </location>
</feature>
<dbReference type="FunFam" id="3.30.70.380:FF:000002">
    <property type="entry name" value="phenylalanine--tRNA ligase, mitochondrial"/>
    <property type="match status" value="1"/>
</dbReference>